<name>A0ACC2Q5U3_9NEOP</name>
<dbReference type="EMBL" id="CM056801">
    <property type="protein sequence ID" value="KAJ8708780.1"/>
    <property type="molecule type" value="Genomic_DNA"/>
</dbReference>
<gene>
    <name evidence="1" type="ORF">PYW08_010162</name>
</gene>
<protein>
    <submittedName>
        <fullName evidence="1">Uncharacterized protein</fullName>
    </submittedName>
</protein>
<keyword evidence="2" id="KW-1185">Reference proteome</keyword>
<proteinExistence type="predicted"/>
<evidence type="ECO:0000313" key="2">
    <source>
        <dbReference type="Proteomes" id="UP001231649"/>
    </source>
</evidence>
<evidence type="ECO:0000313" key="1">
    <source>
        <dbReference type="EMBL" id="KAJ8708780.1"/>
    </source>
</evidence>
<sequence>MLIIVCIVSVMISANNAARILAVFPTPSISHQIVFRPLTQELAKRGHSVTIITTDPAFPKGQTPPNITEIDVHDLSYRIWSKYLLKPLAKRNDLKEQIETYFPTILNIVMEQLKTDEVQHLVNDETKNFDLLIIEACVRPALLYSHIYKVPVIQMSLLRAMPGNLQTVGAPDHPLLHPNIFRTRSNNLTAWEKIVETLKFYIFHRISEKYEDVETETLRKHFGPDTPKVSEFYKNVDMLFLNVHPVFEGIRPVPPSIVYTGGLHQKPVKELPTELKSYLDSSKNGVIYTSFGTNMKPDTIAPNILKKIVKVLSELPYDVLMKWDEDDLPGRNDNIKISKWLPQSDLLRHPKIKLFITQGGLQSTDEAITAGVPLIGIPMLGDQWFNAERYEYHKIGIKIEPTTLEEEQLKNAITTVIGDESYRQNVVKLRTLMYDQPMGPLERAVWWTEHVLRHGGATHLRAPDANMPLWQYLELNLVLTLLTSLLILVFIFISLVYIVCINYVTSKKLKVA</sequence>
<dbReference type="Proteomes" id="UP001231649">
    <property type="component" value="Chromosome 25"/>
</dbReference>
<organism evidence="1 2">
    <name type="scientific">Mythimna loreyi</name>
    <dbReference type="NCBI Taxonomy" id="667449"/>
    <lineage>
        <taxon>Eukaryota</taxon>
        <taxon>Metazoa</taxon>
        <taxon>Ecdysozoa</taxon>
        <taxon>Arthropoda</taxon>
        <taxon>Hexapoda</taxon>
        <taxon>Insecta</taxon>
        <taxon>Pterygota</taxon>
        <taxon>Neoptera</taxon>
        <taxon>Endopterygota</taxon>
        <taxon>Lepidoptera</taxon>
        <taxon>Glossata</taxon>
        <taxon>Ditrysia</taxon>
        <taxon>Noctuoidea</taxon>
        <taxon>Noctuidae</taxon>
        <taxon>Noctuinae</taxon>
        <taxon>Hadenini</taxon>
        <taxon>Mythimna</taxon>
    </lineage>
</organism>
<reference evidence="1" key="1">
    <citation type="submission" date="2023-03" db="EMBL/GenBank/DDBJ databases">
        <title>Chromosome-level genomes of two armyworms, Mythimna separata and Mythimna loreyi, provide insights into the biosynthesis and reception of sex pheromones.</title>
        <authorList>
            <person name="Zhao H."/>
        </authorList>
    </citation>
    <scope>NUCLEOTIDE SEQUENCE</scope>
    <source>
        <strain evidence="1">BeijingLab</strain>
    </source>
</reference>
<accession>A0ACC2Q5U3</accession>
<comment type="caution">
    <text evidence="1">The sequence shown here is derived from an EMBL/GenBank/DDBJ whole genome shotgun (WGS) entry which is preliminary data.</text>
</comment>